<gene>
    <name evidence="2" type="ORF">SAM23877_5898</name>
</gene>
<accession>A0A0K2B156</accession>
<reference evidence="3" key="1">
    <citation type="journal article" date="2015" name="J. Biotechnol.">
        <title>Complete genome sequence of Streptomyces ambofaciens ATCC 23877, the spiramycin producer.</title>
        <authorList>
            <person name="Thibessard A."/>
            <person name="Haas D."/>
            <person name="Gerbaud C."/>
            <person name="Aigle B."/>
            <person name="Lautru S."/>
            <person name="Pernodet J.L."/>
            <person name="Leblond P."/>
        </authorList>
    </citation>
    <scope>NUCLEOTIDE SEQUENCE [LARGE SCALE GENOMIC DNA]</scope>
    <source>
        <strain evidence="3">ATCC 23877 / 3486 / DSM 40053 / JCM 4204 / NBRC 12836 / NRRL B-2516</strain>
    </source>
</reference>
<sequence length="63" mass="6382">MGRSTPGARRAMGPSGPAVRSGGGLLGAAGAAGRGPLSAPRRRDRPDVEAVPPSRPSRRRRPG</sequence>
<dbReference type="AlphaFoldDB" id="A0A0K2B156"/>
<feature type="region of interest" description="Disordered" evidence="1">
    <location>
        <begin position="1"/>
        <end position="63"/>
    </location>
</feature>
<evidence type="ECO:0000313" key="2">
    <source>
        <dbReference type="EMBL" id="AKZ58943.1"/>
    </source>
</evidence>
<name>A0A0K2B156_STRA7</name>
<dbReference type="KEGG" id="samb:SAM23877_5898"/>
<evidence type="ECO:0000256" key="1">
    <source>
        <dbReference type="SAM" id="MobiDB-lite"/>
    </source>
</evidence>
<evidence type="ECO:0000313" key="3">
    <source>
        <dbReference type="Proteomes" id="UP000061018"/>
    </source>
</evidence>
<proteinExistence type="predicted"/>
<dbReference type="EMBL" id="CP012382">
    <property type="protein sequence ID" value="AKZ58943.1"/>
    <property type="molecule type" value="Genomic_DNA"/>
</dbReference>
<feature type="compositionally biased region" description="Gly residues" evidence="1">
    <location>
        <begin position="21"/>
        <end position="33"/>
    </location>
</feature>
<dbReference type="Proteomes" id="UP000061018">
    <property type="component" value="Chromosome"/>
</dbReference>
<protein>
    <submittedName>
        <fullName evidence="2">Uncharacterized protein</fullName>
    </submittedName>
</protein>
<organism evidence="2 3">
    <name type="scientific">Streptomyces ambofaciens (strain ATCC 23877 / 3486 / DSM 40053 / JCM 4204 / NBRC 12836 / NRRL B-2516)</name>
    <dbReference type="NCBI Taxonomy" id="278992"/>
    <lineage>
        <taxon>Bacteria</taxon>
        <taxon>Bacillati</taxon>
        <taxon>Actinomycetota</taxon>
        <taxon>Actinomycetes</taxon>
        <taxon>Kitasatosporales</taxon>
        <taxon>Streptomycetaceae</taxon>
        <taxon>Streptomyces</taxon>
    </lineage>
</organism>